<accession>A0ABS8CMU5</accession>
<protein>
    <recommendedName>
        <fullName evidence="3">histidine kinase</fullName>
        <ecNumber evidence="3">2.7.13.3</ecNumber>
    </recommendedName>
</protein>
<evidence type="ECO:0000256" key="11">
    <source>
        <dbReference type="ARBA" id="ARBA00023012"/>
    </source>
</evidence>
<gene>
    <name evidence="16" type="ORF">H0485_11890</name>
</gene>
<dbReference type="InterPro" id="IPR005467">
    <property type="entry name" value="His_kinase_dom"/>
</dbReference>
<dbReference type="InterPro" id="IPR052023">
    <property type="entry name" value="Histidine_kinase_KdpD"/>
</dbReference>
<proteinExistence type="predicted"/>
<dbReference type="SMART" id="SM00388">
    <property type="entry name" value="HisKA"/>
    <property type="match status" value="1"/>
</dbReference>
<comment type="subcellular location">
    <subcellularLocation>
        <location evidence="2">Membrane</location>
        <topology evidence="2">Multi-pass membrane protein</topology>
    </subcellularLocation>
</comment>
<keyword evidence="10 14" id="KW-1133">Transmembrane helix</keyword>
<feature type="domain" description="Histidine kinase" evidence="15">
    <location>
        <begin position="283"/>
        <end position="488"/>
    </location>
</feature>
<keyword evidence="9" id="KW-0067">ATP-binding</keyword>
<dbReference type="SMART" id="SM00387">
    <property type="entry name" value="HATPase_c"/>
    <property type="match status" value="1"/>
</dbReference>
<feature type="transmembrane region" description="Helical" evidence="14">
    <location>
        <begin position="82"/>
        <end position="100"/>
    </location>
</feature>
<dbReference type="SUPFAM" id="SSF47384">
    <property type="entry name" value="Homodimeric domain of signal transducing histidine kinase"/>
    <property type="match status" value="1"/>
</dbReference>
<keyword evidence="11" id="KW-0902">Two-component regulatory system</keyword>
<evidence type="ECO:0000256" key="4">
    <source>
        <dbReference type="ARBA" id="ARBA00022553"/>
    </source>
</evidence>
<keyword evidence="8" id="KW-0418">Kinase</keyword>
<organism evidence="16 17">
    <name type="scientific">Pseudogemmobacter faecipullorum</name>
    <dbReference type="NCBI Taxonomy" id="2755041"/>
    <lineage>
        <taxon>Bacteria</taxon>
        <taxon>Pseudomonadati</taxon>
        <taxon>Pseudomonadota</taxon>
        <taxon>Alphaproteobacteria</taxon>
        <taxon>Rhodobacterales</taxon>
        <taxon>Paracoccaceae</taxon>
        <taxon>Pseudogemmobacter</taxon>
    </lineage>
</organism>
<feature type="transmembrane region" description="Helical" evidence="14">
    <location>
        <begin position="6"/>
        <end position="24"/>
    </location>
</feature>
<evidence type="ECO:0000313" key="16">
    <source>
        <dbReference type="EMBL" id="MCB5410694.1"/>
    </source>
</evidence>
<dbReference type="EC" id="2.7.13.3" evidence="3"/>
<dbReference type="RefSeq" id="WP_226935819.1">
    <property type="nucleotide sequence ID" value="NZ_JACDXX010000010.1"/>
</dbReference>
<evidence type="ECO:0000256" key="13">
    <source>
        <dbReference type="SAM" id="MobiDB-lite"/>
    </source>
</evidence>
<dbReference type="CDD" id="cd00082">
    <property type="entry name" value="HisKA"/>
    <property type="match status" value="1"/>
</dbReference>
<dbReference type="InterPro" id="IPR003594">
    <property type="entry name" value="HATPase_dom"/>
</dbReference>
<dbReference type="PANTHER" id="PTHR45569:SF1">
    <property type="entry name" value="SENSOR PROTEIN KDPD"/>
    <property type="match status" value="1"/>
</dbReference>
<dbReference type="Proteomes" id="UP001198571">
    <property type="component" value="Unassembled WGS sequence"/>
</dbReference>
<sequence length="509" mass="52941">MRFSDALIVLALLGLTSAFSLIFARNLGETRLTMVYLAPVLIAAAWLGVWPGFIAAIGAVGLLNFLYAVPHFSLVVAQAEDFLTLLMFFLVAATTGILAGKLREQRDAARAHARALQLLSAASGQLHNAETREAVLAITRDALAALTGRAVVVMERKDESELALILQSEAAPPPQHADLYAAELALARGQPEPAAAPGWNGAAYTFLPVRMGDAGTDTGSSDIVLGILRQLPGWRVQPDQEAAVEVLCQHSALALQRLHLGDRVAAERERASMETLRAALLSSLSHDLRSPLAGILGSVTTINELGADLSAGARRELLIGIEAETRRLAAYVTNLLQLTRLQSGSPPEFQLVSLSAVAGAAEERLRQIWPEAQIRHRPGKAALIRADAVLLEQAIYNLLDNAIRHGGGEISLSCDQNGDRVRLTIADQGSGPGLPGGAGRPGGPGAVASGTGLGLPVSRAIATALGGELRSEETPGGRAVTLVFSVAGAAATAAESGASAAAPAAPDPL</sequence>
<evidence type="ECO:0000256" key="12">
    <source>
        <dbReference type="ARBA" id="ARBA00023136"/>
    </source>
</evidence>
<dbReference type="Gene3D" id="1.10.287.130">
    <property type="match status" value="1"/>
</dbReference>
<keyword evidence="7" id="KW-0547">Nucleotide-binding</keyword>
<dbReference type="InterPro" id="IPR038318">
    <property type="entry name" value="KdpD_sf"/>
</dbReference>
<feature type="transmembrane region" description="Helical" evidence="14">
    <location>
        <begin position="36"/>
        <end position="62"/>
    </location>
</feature>
<keyword evidence="17" id="KW-1185">Reference proteome</keyword>
<dbReference type="EMBL" id="JACDXX010000010">
    <property type="protein sequence ID" value="MCB5410694.1"/>
    <property type="molecule type" value="Genomic_DNA"/>
</dbReference>
<feature type="compositionally biased region" description="Gly residues" evidence="13">
    <location>
        <begin position="430"/>
        <end position="445"/>
    </location>
</feature>
<dbReference type="PROSITE" id="PS50109">
    <property type="entry name" value="HIS_KIN"/>
    <property type="match status" value="1"/>
</dbReference>
<reference evidence="16 17" key="1">
    <citation type="submission" date="2020-07" db="EMBL/GenBank/DDBJ databases">
        <title>Pseudogemmobacter sp. nov., isolated from poultry manure in Taiwan.</title>
        <authorList>
            <person name="Lin S.-Y."/>
            <person name="Tang Y.-S."/>
            <person name="Young C.-C."/>
        </authorList>
    </citation>
    <scope>NUCLEOTIDE SEQUENCE [LARGE SCALE GENOMIC DNA]</scope>
    <source>
        <strain evidence="16 17">CC-YST710</strain>
    </source>
</reference>
<keyword evidence="12 14" id="KW-0472">Membrane</keyword>
<evidence type="ECO:0000256" key="6">
    <source>
        <dbReference type="ARBA" id="ARBA00022692"/>
    </source>
</evidence>
<evidence type="ECO:0000256" key="2">
    <source>
        <dbReference type="ARBA" id="ARBA00004141"/>
    </source>
</evidence>
<dbReference type="Gene3D" id="3.30.450.40">
    <property type="match status" value="1"/>
</dbReference>
<dbReference type="InterPro" id="IPR004358">
    <property type="entry name" value="Sig_transdc_His_kin-like_C"/>
</dbReference>
<evidence type="ECO:0000256" key="7">
    <source>
        <dbReference type="ARBA" id="ARBA00022741"/>
    </source>
</evidence>
<comment type="caution">
    <text evidence="16">The sequence shown here is derived from an EMBL/GenBank/DDBJ whole genome shotgun (WGS) entry which is preliminary data.</text>
</comment>
<evidence type="ECO:0000256" key="5">
    <source>
        <dbReference type="ARBA" id="ARBA00022679"/>
    </source>
</evidence>
<dbReference type="InterPro" id="IPR029016">
    <property type="entry name" value="GAF-like_dom_sf"/>
</dbReference>
<evidence type="ECO:0000256" key="1">
    <source>
        <dbReference type="ARBA" id="ARBA00000085"/>
    </source>
</evidence>
<dbReference type="Gene3D" id="3.30.565.10">
    <property type="entry name" value="Histidine kinase-like ATPase, C-terminal domain"/>
    <property type="match status" value="1"/>
</dbReference>
<feature type="region of interest" description="Disordered" evidence="13">
    <location>
        <begin position="428"/>
        <end position="449"/>
    </location>
</feature>
<dbReference type="Pfam" id="PF13493">
    <property type="entry name" value="DUF4118"/>
    <property type="match status" value="1"/>
</dbReference>
<evidence type="ECO:0000256" key="10">
    <source>
        <dbReference type="ARBA" id="ARBA00022989"/>
    </source>
</evidence>
<dbReference type="PANTHER" id="PTHR45569">
    <property type="entry name" value="SENSOR PROTEIN KDPD"/>
    <property type="match status" value="1"/>
</dbReference>
<keyword evidence="5" id="KW-0808">Transferase</keyword>
<keyword evidence="4" id="KW-0597">Phosphoprotein</keyword>
<dbReference type="SUPFAM" id="SSF55874">
    <property type="entry name" value="ATPase domain of HSP90 chaperone/DNA topoisomerase II/histidine kinase"/>
    <property type="match status" value="1"/>
</dbReference>
<dbReference type="InterPro" id="IPR025201">
    <property type="entry name" value="KdpD_TM"/>
</dbReference>
<dbReference type="Pfam" id="PF02518">
    <property type="entry name" value="HATPase_c"/>
    <property type="match status" value="1"/>
</dbReference>
<comment type="catalytic activity">
    <reaction evidence="1">
        <text>ATP + protein L-histidine = ADP + protein N-phospho-L-histidine.</text>
        <dbReference type="EC" id="2.7.13.3"/>
    </reaction>
</comment>
<evidence type="ECO:0000256" key="9">
    <source>
        <dbReference type="ARBA" id="ARBA00022840"/>
    </source>
</evidence>
<evidence type="ECO:0000313" key="17">
    <source>
        <dbReference type="Proteomes" id="UP001198571"/>
    </source>
</evidence>
<evidence type="ECO:0000256" key="14">
    <source>
        <dbReference type="SAM" id="Phobius"/>
    </source>
</evidence>
<evidence type="ECO:0000256" key="8">
    <source>
        <dbReference type="ARBA" id="ARBA00022777"/>
    </source>
</evidence>
<evidence type="ECO:0000256" key="3">
    <source>
        <dbReference type="ARBA" id="ARBA00012438"/>
    </source>
</evidence>
<dbReference type="InterPro" id="IPR036097">
    <property type="entry name" value="HisK_dim/P_sf"/>
</dbReference>
<name>A0ABS8CMU5_9RHOB</name>
<dbReference type="Gene3D" id="1.20.120.620">
    <property type="entry name" value="Backbone structure of the membrane domain of e. Coli histidine kinase receptor kdpd"/>
    <property type="match status" value="1"/>
</dbReference>
<keyword evidence="6 14" id="KW-0812">Transmembrane</keyword>
<dbReference type="Pfam" id="PF00512">
    <property type="entry name" value="HisKA"/>
    <property type="match status" value="1"/>
</dbReference>
<dbReference type="InterPro" id="IPR003661">
    <property type="entry name" value="HisK_dim/P_dom"/>
</dbReference>
<dbReference type="PRINTS" id="PR00344">
    <property type="entry name" value="BCTRLSENSOR"/>
</dbReference>
<evidence type="ECO:0000259" key="15">
    <source>
        <dbReference type="PROSITE" id="PS50109"/>
    </source>
</evidence>
<dbReference type="InterPro" id="IPR036890">
    <property type="entry name" value="HATPase_C_sf"/>
</dbReference>